<gene>
    <name evidence="1" type="ORF">J4E00_09025</name>
</gene>
<evidence type="ECO:0000313" key="2">
    <source>
        <dbReference type="Proteomes" id="UP000664369"/>
    </source>
</evidence>
<comment type="caution">
    <text evidence="1">The sequence shown here is derived from an EMBL/GenBank/DDBJ whole genome shotgun (WGS) entry which is preliminary data.</text>
</comment>
<proteinExistence type="predicted"/>
<dbReference type="RefSeq" id="WP_208174815.1">
    <property type="nucleotide sequence ID" value="NZ_JAGETZ010000003.1"/>
</dbReference>
<organism evidence="1 2">
    <name type="scientific">Hymenobacter negativus</name>
    <dbReference type="NCBI Taxonomy" id="2795026"/>
    <lineage>
        <taxon>Bacteria</taxon>
        <taxon>Pseudomonadati</taxon>
        <taxon>Bacteroidota</taxon>
        <taxon>Cytophagia</taxon>
        <taxon>Cytophagales</taxon>
        <taxon>Hymenobacteraceae</taxon>
        <taxon>Hymenobacter</taxon>
    </lineage>
</organism>
<name>A0ABS3QD81_9BACT</name>
<keyword evidence="2" id="KW-1185">Reference proteome</keyword>
<evidence type="ECO:0000313" key="1">
    <source>
        <dbReference type="EMBL" id="MBO2009194.1"/>
    </source>
</evidence>
<dbReference type="EMBL" id="JAGETZ010000003">
    <property type="protein sequence ID" value="MBO2009194.1"/>
    <property type="molecule type" value="Genomic_DNA"/>
</dbReference>
<dbReference type="Proteomes" id="UP000664369">
    <property type="component" value="Unassembled WGS sequence"/>
</dbReference>
<reference evidence="1 2" key="1">
    <citation type="submission" date="2021-03" db="EMBL/GenBank/DDBJ databases">
        <authorList>
            <person name="Kim M.K."/>
        </authorList>
    </citation>
    <scope>NUCLEOTIDE SEQUENCE [LARGE SCALE GENOMIC DNA]</scope>
    <source>
        <strain evidence="1 2">BT442</strain>
    </source>
</reference>
<protein>
    <recommendedName>
        <fullName evidence="3">Helix-turn-helix domain-containing protein</fullName>
    </recommendedName>
</protein>
<accession>A0ABS3QD81</accession>
<sequence length="63" mass="7438">MQYSLDFSRPRRPYQYHSCALVNRLRELRPNHTAGQLATLLGLRSARHVRDLCATYGIRKRRP</sequence>
<evidence type="ECO:0008006" key="3">
    <source>
        <dbReference type="Google" id="ProtNLM"/>
    </source>
</evidence>